<gene>
    <name evidence="2" type="primary">Nsmf</name>
    <name evidence="2" type="ORF">AWC38_SpisGene8796</name>
</gene>
<feature type="compositionally biased region" description="Basic and acidic residues" evidence="1">
    <location>
        <begin position="32"/>
        <end position="41"/>
    </location>
</feature>
<protein>
    <submittedName>
        <fullName evidence="2">NMDA receptor synaptonuclear signaling and neuronal migration factor</fullName>
    </submittedName>
</protein>
<feature type="compositionally biased region" description="Acidic residues" evidence="1">
    <location>
        <begin position="187"/>
        <end position="198"/>
    </location>
</feature>
<dbReference type="PANTHER" id="PTHR32061">
    <property type="entry name" value="NMDA RECEPTOR SYNAPTONUCLEAR SIGNALING AND NEURONAL MIGRATION FACTOR"/>
    <property type="match status" value="1"/>
</dbReference>
<dbReference type="Gene3D" id="1.20.5.190">
    <property type="match status" value="1"/>
</dbReference>
<feature type="compositionally biased region" description="Polar residues" evidence="1">
    <location>
        <begin position="51"/>
        <end position="60"/>
    </location>
</feature>
<name>A0A2B4SD48_STYPI</name>
<evidence type="ECO:0000313" key="2">
    <source>
        <dbReference type="EMBL" id="PFX26508.1"/>
    </source>
</evidence>
<keyword evidence="2" id="KW-0675">Receptor</keyword>
<organism evidence="2 3">
    <name type="scientific">Stylophora pistillata</name>
    <name type="common">Smooth cauliflower coral</name>
    <dbReference type="NCBI Taxonomy" id="50429"/>
    <lineage>
        <taxon>Eukaryota</taxon>
        <taxon>Metazoa</taxon>
        <taxon>Cnidaria</taxon>
        <taxon>Anthozoa</taxon>
        <taxon>Hexacorallia</taxon>
        <taxon>Scleractinia</taxon>
        <taxon>Astrocoeniina</taxon>
        <taxon>Pocilloporidae</taxon>
        <taxon>Stylophora</taxon>
    </lineage>
</organism>
<sequence>MGAIVSHRKGQRRISRVEQKAVAVNAFSTHSKQNENSKQELEAPTQPPAPKTSSATSRGSPNIAVASWGEGIVGTSSHSLNDKGVITSRGVQNEVKSSKEMYPSLKPKTPDSNKNTELYTGFATVTPIPPQTDKDLAAITIQRHVRGYQSSRQLEQEELSARIIQRGYRKYNTTKTERNDPQRFADIAEEEGDDSSDAEENKKDERRKSEYRKPWKESTAVAPVLDNNIKIGEKTKENFNMYQEDITDLKWKTEQQLEMTTMGDGYIPPRMVLIASNVPRSDVLEKIVKEDILKLSYDFSTTTLQVLLDKIISMLEGFQSRSKARSIALVCQGGPGFFNPIKGKMFTKAKYKQDEEISSFWSSLGTHMSKLGPDQTKIHIIGNNVTGNKKGEKLLKFLSKEMQPSKVKVESPLEFGQAGKEMLALYFDHDKYRIWRSKMHSKVSFTL</sequence>
<feature type="region of interest" description="Disordered" evidence="1">
    <location>
        <begin position="28"/>
        <end position="62"/>
    </location>
</feature>
<reference evidence="3" key="1">
    <citation type="journal article" date="2017" name="bioRxiv">
        <title>Comparative analysis of the genomes of Stylophora pistillata and Acropora digitifera provides evidence for extensive differences between species of corals.</title>
        <authorList>
            <person name="Voolstra C.R."/>
            <person name="Li Y."/>
            <person name="Liew Y.J."/>
            <person name="Baumgarten S."/>
            <person name="Zoccola D."/>
            <person name="Flot J.-F."/>
            <person name="Tambutte S."/>
            <person name="Allemand D."/>
            <person name="Aranda M."/>
        </authorList>
    </citation>
    <scope>NUCLEOTIDE SEQUENCE [LARGE SCALE GENOMIC DNA]</scope>
</reference>
<dbReference type="Proteomes" id="UP000225706">
    <property type="component" value="Unassembled WGS sequence"/>
</dbReference>
<dbReference type="PROSITE" id="PS50096">
    <property type="entry name" value="IQ"/>
    <property type="match status" value="1"/>
</dbReference>
<evidence type="ECO:0000313" key="3">
    <source>
        <dbReference type="Proteomes" id="UP000225706"/>
    </source>
</evidence>
<feature type="region of interest" description="Disordered" evidence="1">
    <location>
        <begin position="172"/>
        <end position="217"/>
    </location>
</feature>
<keyword evidence="3" id="KW-1185">Reference proteome</keyword>
<dbReference type="InterPro" id="IPR033374">
    <property type="entry name" value="NSMF"/>
</dbReference>
<proteinExistence type="predicted"/>
<evidence type="ECO:0000256" key="1">
    <source>
        <dbReference type="SAM" id="MobiDB-lite"/>
    </source>
</evidence>
<feature type="compositionally biased region" description="Basic and acidic residues" evidence="1">
    <location>
        <begin position="199"/>
        <end position="216"/>
    </location>
</feature>
<accession>A0A2B4SD48</accession>
<dbReference type="Pfam" id="PF00612">
    <property type="entry name" value="IQ"/>
    <property type="match status" value="1"/>
</dbReference>
<feature type="region of interest" description="Disordered" evidence="1">
    <location>
        <begin position="77"/>
        <end position="115"/>
    </location>
</feature>
<dbReference type="OrthoDB" id="5966482at2759"/>
<dbReference type="AlphaFoldDB" id="A0A2B4SD48"/>
<dbReference type="EMBL" id="LSMT01000124">
    <property type="protein sequence ID" value="PFX26508.1"/>
    <property type="molecule type" value="Genomic_DNA"/>
</dbReference>
<comment type="caution">
    <text evidence="2">The sequence shown here is derived from an EMBL/GenBank/DDBJ whole genome shotgun (WGS) entry which is preliminary data.</text>
</comment>
<dbReference type="GO" id="GO:2001222">
    <property type="term" value="P:regulation of neuron migration"/>
    <property type="evidence" value="ECO:0007669"/>
    <property type="project" value="InterPro"/>
</dbReference>
<dbReference type="GO" id="GO:0048168">
    <property type="term" value="P:regulation of neuronal synaptic plasticity"/>
    <property type="evidence" value="ECO:0007669"/>
    <property type="project" value="InterPro"/>
</dbReference>
<dbReference type="InterPro" id="IPR000048">
    <property type="entry name" value="IQ_motif_EF-hand-BS"/>
</dbReference>